<comment type="caution">
    <text evidence="3">The sequence shown here is derived from an EMBL/GenBank/DDBJ whole genome shotgun (WGS) entry which is preliminary data.</text>
</comment>
<accession>A0A8X6VHZ2</accession>
<gene>
    <name evidence="3" type="primary">AVEN_20993_1</name>
    <name evidence="3" type="ORF">TNCV_1358871</name>
</gene>
<dbReference type="AlphaFoldDB" id="A0A8X6VHZ2"/>
<dbReference type="Pfam" id="PF18701">
    <property type="entry name" value="DUF5641"/>
    <property type="match status" value="1"/>
</dbReference>
<dbReference type="EMBL" id="BMAU01021280">
    <property type="protein sequence ID" value="GFY08483.1"/>
    <property type="molecule type" value="Genomic_DNA"/>
</dbReference>
<dbReference type="PANTHER" id="PTHR31569:SF4">
    <property type="entry name" value="SWIM-TYPE DOMAIN-CONTAINING PROTEIN"/>
    <property type="match status" value="1"/>
</dbReference>
<dbReference type="GO" id="GO:0008270">
    <property type="term" value="F:zinc ion binding"/>
    <property type="evidence" value="ECO:0007669"/>
    <property type="project" value="UniProtKB-KW"/>
</dbReference>
<reference evidence="3" key="1">
    <citation type="submission" date="2020-08" db="EMBL/GenBank/DDBJ databases">
        <title>Multicomponent nature underlies the extraordinary mechanical properties of spider dragline silk.</title>
        <authorList>
            <person name="Kono N."/>
            <person name="Nakamura H."/>
            <person name="Mori M."/>
            <person name="Yoshida Y."/>
            <person name="Ohtoshi R."/>
            <person name="Malay A.D."/>
            <person name="Moran D.A.P."/>
            <person name="Tomita M."/>
            <person name="Numata K."/>
            <person name="Arakawa K."/>
        </authorList>
    </citation>
    <scope>NUCLEOTIDE SEQUENCE</scope>
</reference>
<evidence type="ECO:0000313" key="3">
    <source>
        <dbReference type="EMBL" id="GFY08483.1"/>
    </source>
</evidence>
<dbReference type="InterPro" id="IPR052579">
    <property type="entry name" value="Zinc_finger_SWIM"/>
</dbReference>
<dbReference type="InterPro" id="IPR007527">
    <property type="entry name" value="Znf_SWIM"/>
</dbReference>
<name>A0A8X6VHZ2_TRICX</name>
<proteinExistence type="predicted"/>
<keyword evidence="4" id="KW-1185">Reference proteome</keyword>
<dbReference type="PANTHER" id="PTHR31569">
    <property type="entry name" value="SWIM-TYPE DOMAIN-CONTAINING PROTEIN"/>
    <property type="match status" value="1"/>
</dbReference>
<dbReference type="InterPro" id="IPR048324">
    <property type="entry name" value="ZSWIM1-3_RNaseH-like"/>
</dbReference>
<dbReference type="InterPro" id="IPR040676">
    <property type="entry name" value="DUF5641"/>
</dbReference>
<evidence type="ECO:0000313" key="4">
    <source>
        <dbReference type="Proteomes" id="UP000887159"/>
    </source>
</evidence>
<protein>
    <submittedName>
        <fullName evidence="3">MULE domain-containing protein</fullName>
    </submittedName>
</protein>
<dbReference type="Pfam" id="PF21056">
    <property type="entry name" value="ZSWIM1-3_RNaseH-like"/>
    <property type="match status" value="1"/>
</dbReference>
<sequence length="591" mass="69937">MKVNDMVLVKKDNLPPLQWSLGRVVQVFPGDNGAVRVVDVKIQRGQFRRPLTKLTKFSSKHRRNEKSKKEMLDAKKNILEKSIQNFVHQDITSCIMHLPTVHFLERCSFKYEVMQDSDKHNFFLQDKYMNKFFNYYPEYLCIDFLCEIPDLELNLCLFHCIDGNGGCEIVSVGLVRSFDSGLLWLCEVFKKYNPNWRKVRFIVCDSKERSFDVIKRNFPEKQILISFYHSMNALKKDLSDLGSEITEQDMNKTLNIFEQMVFANDESSYLENFKKMKQMPTSVVSYFRKMWHQKKSCWTWGHHLNSKIFLKSFHYVLTHTRKEIRPIVNILNTVEEVIEKLCNFLKASRKEKFEKFTLTFETASLYWEQILYQKYSKIATCYALKLIFEQFTMLCNVKNIQKLSCNKYICASEDIVTITACSCNFFRLLSLPCSHIFAVRKHLYLPLFCEDLCSNRWIIANYQNIYLDLQKAFALEYKVEEHENVESARYYMYFKLCAELWPLIVNCTDSVSQERLQMLNNLFVAWKSSFKVNIKVSEIEKNICNSNIAFNDTSIDSWKQIYDISMQDTFDSDNDYNSIPLGSELLSEREF</sequence>
<dbReference type="Proteomes" id="UP000887159">
    <property type="component" value="Unassembled WGS sequence"/>
</dbReference>
<feature type="domain" description="SWIM-type" evidence="2">
    <location>
        <begin position="406"/>
        <end position="444"/>
    </location>
</feature>
<evidence type="ECO:0000256" key="1">
    <source>
        <dbReference type="PROSITE-ProRule" id="PRU00325"/>
    </source>
</evidence>
<keyword evidence="1" id="KW-0863">Zinc-finger</keyword>
<keyword evidence="1" id="KW-0862">Zinc</keyword>
<evidence type="ECO:0000259" key="2">
    <source>
        <dbReference type="PROSITE" id="PS50966"/>
    </source>
</evidence>
<organism evidence="3 4">
    <name type="scientific">Trichonephila clavipes</name>
    <name type="common">Golden silk orbweaver</name>
    <name type="synonym">Nephila clavipes</name>
    <dbReference type="NCBI Taxonomy" id="2585209"/>
    <lineage>
        <taxon>Eukaryota</taxon>
        <taxon>Metazoa</taxon>
        <taxon>Ecdysozoa</taxon>
        <taxon>Arthropoda</taxon>
        <taxon>Chelicerata</taxon>
        <taxon>Arachnida</taxon>
        <taxon>Araneae</taxon>
        <taxon>Araneomorphae</taxon>
        <taxon>Entelegynae</taxon>
        <taxon>Araneoidea</taxon>
        <taxon>Nephilidae</taxon>
        <taxon>Trichonephila</taxon>
    </lineage>
</organism>
<dbReference type="PROSITE" id="PS50966">
    <property type="entry name" value="ZF_SWIM"/>
    <property type="match status" value="1"/>
</dbReference>
<keyword evidence="1" id="KW-0479">Metal-binding</keyword>